<sequence>MKNKAKILIQVKDVGFTFLLDKRMKHNLISPTFLAFFKIGKQRDSLLNNDIGEVNIKPEYNNSFPFLLSYVDSISLEDTFHYVGKKVVWCSDNKFRECKAVKFNFEYEGHPYSELFFIDKSVEEDYAILGSTFWSSFNAE</sequence>
<protein>
    <submittedName>
        <fullName evidence="1">Uncharacterized protein</fullName>
    </submittedName>
</protein>
<keyword evidence="2" id="KW-1185">Reference proteome</keyword>
<dbReference type="Proteomes" id="UP000003741">
    <property type="component" value="Unassembled WGS sequence"/>
</dbReference>
<gene>
    <name evidence="1" type="ORF">HMPREF1062_03086</name>
</gene>
<dbReference type="HOGENOM" id="CLU_1773664_0_0_10"/>
<dbReference type="EMBL" id="AGXG01000067">
    <property type="protein sequence ID" value="EIY29741.1"/>
    <property type="molecule type" value="Genomic_DNA"/>
</dbReference>
<name>I9QJM7_9BACE</name>
<dbReference type="OrthoDB" id="1044419at2"/>
<evidence type="ECO:0000313" key="1">
    <source>
        <dbReference type="EMBL" id="EIY29741.1"/>
    </source>
</evidence>
<dbReference type="PATRIC" id="fig|997874.3.peg.3173"/>
<comment type="caution">
    <text evidence="1">The sequence shown here is derived from an EMBL/GenBank/DDBJ whole genome shotgun (WGS) entry which is preliminary data.</text>
</comment>
<reference evidence="1 2" key="1">
    <citation type="submission" date="2012-02" db="EMBL/GenBank/DDBJ databases">
        <title>The Genome Sequence of Bacteroides cellulosilyticus CL02T12C19.</title>
        <authorList>
            <consortium name="The Broad Institute Genome Sequencing Platform"/>
            <person name="Earl A."/>
            <person name="Ward D."/>
            <person name="Feldgarden M."/>
            <person name="Gevers D."/>
            <person name="Zitomersky N.L."/>
            <person name="Coyne M.J."/>
            <person name="Comstock L.E."/>
            <person name="Young S.K."/>
            <person name="Zeng Q."/>
            <person name="Gargeya S."/>
            <person name="Fitzgerald M."/>
            <person name="Haas B."/>
            <person name="Abouelleil A."/>
            <person name="Alvarado L."/>
            <person name="Arachchi H.M."/>
            <person name="Berlin A."/>
            <person name="Chapman S.B."/>
            <person name="Gearin G."/>
            <person name="Goldberg J."/>
            <person name="Griggs A."/>
            <person name="Gujja S."/>
            <person name="Hansen M."/>
            <person name="Heiman D."/>
            <person name="Howarth C."/>
            <person name="Larimer J."/>
            <person name="Lui A."/>
            <person name="MacDonald P.J.P."/>
            <person name="McCowen C."/>
            <person name="Montmayeur A."/>
            <person name="Murphy C."/>
            <person name="Neiman D."/>
            <person name="Pearson M."/>
            <person name="Priest M."/>
            <person name="Roberts A."/>
            <person name="Saif S."/>
            <person name="Shea T."/>
            <person name="Sisk P."/>
            <person name="Stolte C."/>
            <person name="Sykes S."/>
            <person name="Wortman J."/>
            <person name="Nusbaum C."/>
            <person name="Birren B."/>
        </authorList>
    </citation>
    <scope>NUCLEOTIDE SEQUENCE [LARGE SCALE GENOMIC DNA]</scope>
    <source>
        <strain evidence="1 2">CL02T12C19</strain>
    </source>
</reference>
<dbReference type="AlphaFoldDB" id="I9QJM7"/>
<evidence type="ECO:0000313" key="2">
    <source>
        <dbReference type="Proteomes" id="UP000003741"/>
    </source>
</evidence>
<organism evidence="1 2">
    <name type="scientific">Bacteroides cellulosilyticus CL02T12C19</name>
    <dbReference type="NCBI Taxonomy" id="997874"/>
    <lineage>
        <taxon>Bacteria</taxon>
        <taxon>Pseudomonadati</taxon>
        <taxon>Bacteroidota</taxon>
        <taxon>Bacteroidia</taxon>
        <taxon>Bacteroidales</taxon>
        <taxon>Bacteroidaceae</taxon>
        <taxon>Bacteroides</taxon>
    </lineage>
</organism>
<dbReference type="RefSeq" id="WP_007217547.1">
    <property type="nucleotide sequence ID" value="NZ_JH724087.1"/>
</dbReference>
<proteinExistence type="predicted"/>
<accession>I9QJM7</accession>